<evidence type="ECO:0000313" key="3">
    <source>
        <dbReference type="Proteomes" id="UP000541810"/>
    </source>
</evidence>
<accession>A0A7X0H401</accession>
<protein>
    <submittedName>
        <fullName evidence="2">Endonuclease III</fullName>
    </submittedName>
</protein>
<evidence type="ECO:0000313" key="2">
    <source>
        <dbReference type="EMBL" id="MBB6428647.1"/>
    </source>
</evidence>
<dbReference type="SUPFAM" id="SSF48150">
    <property type="entry name" value="DNA-glycosylase"/>
    <property type="match status" value="1"/>
</dbReference>
<dbReference type="GO" id="GO:0006281">
    <property type="term" value="P:DNA repair"/>
    <property type="evidence" value="ECO:0007669"/>
    <property type="project" value="InterPro"/>
</dbReference>
<evidence type="ECO:0000256" key="1">
    <source>
        <dbReference type="SAM" id="MobiDB-lite"/>
    </source>
</evidence>
<dbReference type="InterPro" id="IPR011257">
    <property type="entry name" value="DNA_glycosylase"/>
</dbReference>
<feature type="compositionally biased region" description="Low complexity" evidence="1">
    <location>
        <begin position="205"/>
        <end position="225"/>
    </location>
</feature>
<sequence length="261" mass="28734">MAKQDPATAKKFAALLKKSITAYKGEDPPPRDPVAQLIVSFMQWDSTRTKAEDAFVALMEEMIDVNDLRVSHPHELVEVIGKDYPNAVNRVIRLRESLHEVYAREHDIQMHSIAGKGKKEQRAYLDSLPGIAPYIAAQVTLLSFGGHAMPIDDKLLALLINEGCLHEGTSIADAESYLVRQIKAGDALEAHLALQAWADKRKAPAAKAPAKTTKTTKASKTTKSTKTTKKKTTKTTKATKSAPKKKVAKKKTTKKKVTKKK</sequence>
<keyword evidence="2" id="KW-0255">Endonuclease</keyword>
<name>A0A7X0H401_9BACT</name>
<keyword evidence="2" id="KW-0540">Nuclease</keyword>
<dbReference type="RefSeq" id="WP_184675979.1">
    <property type="nucleotide sequence ID" value="NZ_JACHGY010000001.1"/>
</dbReference>
<dbReference type="EMBL" id="JACHGY010000001">
    <property type="protein sequence ID" value="MBB6428647.1"/>
    <property type="molecule type" value="Genomic_DNA"/>
</dbReference>
<reference evidence="2 3" key="1">
    <citation type="submission" date="2020-08" db="EMBL/GenBank/DDBJ databases">
        <title>Genomic Encyclopedia of Type Strains, Phase IV (KMG-IV): sequencing the most valuable type-strain genomes for metagenomic binning, comparative biology and taxonomic classification.</title>
        <authorList>
            <person name="Goeker M."/>
        </authorList>
    </citation>
    <scope>NUCLEOTIDE SEQUENCE [LARGE SCALE GENOMIC DNA]</scope>
    <source>
        <strain evidence="2 3">DSM 103725</strain>
    </source>
</reference>
<gene>
    <name evidence="2" type="ORF">HNQ40_000453</name>
</gene>
<dbReference type="Gene3D" id="1.10.1670.10">
    <property type="entry name" value="Helix-hairpin-Helix base-excision DNA repair enzymes (C-terminal)"/>
    <property type="match status" value="1"/>
</dbReference>
<feature type="compositionally biased region" description="Basic residues" evidence="1">
    <location>
        <begin position="242"/>
        <end position="261"/>
    </location>
</feature>
<keyword evidence="3" id="KW-1185">Reference proteome</keyword>
<keyword evidence="2" id="KW-0378">Hydrolase</keyword>
<comment type="caution">
    <text evidence="2">The sequence shown here is derived from an EMBL/GenBank/DDBJ whole genome shotgun (WGS) entry which is preliminary data.</text>
</comment>
<organism evidence="2 3">
    <name type="scientific">Algisphaera agarilytica</name>
    <dbReference type="NCBI Taxonomy" id="1385975"/>
    <lineage>
        <taxon>Bacteria</taxon>
        <taxon>Pseudomonadati</taxon>
        <taxon>Planctomycetota</taxon>
        <taxon>Phycisphaerae</taxon>
        <taxon>Phycisphaerales</taxon>
        <taxon>Phycisphaeraceae</taxon>
        <taxon>Algisphaera</taxon>
    </lineage>
</organism>
<proteinExistence type="predicted"/>
<dbReference type="Proteomes" id="UP000541810">
    <property type="component" value="Unassembled WGS sequence"/>
</dbReference>
<dbReference type="AlphaFoldDB" id="A0A7X0H401"/>
<dbReference type="Gene3D" id="1.10.340.30">
    <property type="entry name" value="Hypothetical protein, domain 2"/>
    <property type="match status" value="1"/>
</dbReference>
<dbReference type="GO" id="GO:0004519">
    <property type="term" value="F:endonuclease activity"/>
    <property type="evidence" value="ECO:0007669"/>
    <property type="project" value="UniProtKB-KW"/>
</dbReference>
<dbReference type="InterPro" id="IPR023170">
    <property type="entry name" value="HhH_base_excis_C"/>
</dbReference>
<feature type="region of interest" description="Disordered" evidence="1">
    <location>
        <begin position="200"/>
        <end position="261"/>
    </location>
</feature>